<keyword evidence="5" id="KW-1185">Reference proteome</keyword>
<feature type="domain" description="Peptidase M20 dimerisation" evidence="3">
    <location>
        <begin position="209"/>
        <end position="303"/>
    </location>
</feature>
<dbReference type="PANTHER" id="PTHR32494">
    <property type="entry name" value="ALLANTOATE DEIMINASE-RELATED"/>
    <property type="match status" value="1"/>
</dbReference>
<dbReference type="InterPro" id="IPR002933">
    <property type="entry name" value="Peptidase_M20"/>
</dbReference>
<dbReference type="InterPro" id="IPR011650">
    <property type="entry name" value="Peptidase_M20_dimer"/>
</dbReference>
<dbReference type="GO" id="GO:0016787">
    <property type="term" value="F:hydrolase activity"/>
    <property type="evidence" value="ECO:0007669"/>
    <property type="project" value="UniProtKB-KW"/>
</dbReference>
<evidence type="ECO:0000313" key="5">
    <source>
        <dbReference type="Proteomes" id="UP001303902"/>
    </source>
</evidence>
<name>A0ABZ0L807_9BACL</name>
<dbReference type="EMBL" id="CP129118">
    <property type="protein sequence ID" value="WOV88690.1"/>
    <property type="molecule type" value="Genomic_DNA"/>
</dbReference>
<protein>
    <submittedName>
        <fullName evidence="4">Zn-dependent hydrolase</fullName>
    </submittedName>
</protein>
<evidence type="ECO:0000259" key="3">
    <source>
        <dbReference type="Pfam" id="PF07687"/>
    </source>
</evidence>
<dbReference type="Gene3D" id="3.30.70.360">
    <property type="match status" value="1"/>
</dbReference>
<dbReference type="Pfam" id="PF01546">
    <property type="entry name" value="Peptidase_M20"/>
    <property type="match status" value="1"/>
</dbReference>
<dbReference type="InterPro" id="IPR036264">
    <property type="entry name" value="Bact_exopeptidase_dim_dom"/>
</dbReference>
<dbReference type="PIRSF" id="PIRSF001235">
    <property type="entry name" value="Amidase_carbamoylase"/>
    <property type="match status" value="1"/>
</dbReference>
<evidence type="ECO:0000256" key="2">
    <source>
        <dbReference type="ARBA" id="ARBA00022801"/>
    </source>
</evidence>
<dbReference type="Pfam" id="PF07687">
    <property type="entry name" value="M20_dimer"/>
    <property type="match status" value="1"/>
</dbReference>
<organism evidence="4 5">
    <name type="scientific">Sporosarcina oncorhynchi</name>
    <dbReference type="NCBI Taxonomy" id="3056444"/>
    <lineage>
        <taxon>Bacteria</taxon>
        <taxon>Bacillati</taxon>
        <taxon>Bacillota</taxon>
        <taxon>Bacilli</taxon>
        <taxon>Bacillales</taxon>
        <taxon>Caryophanaceae</taxon>
        <taxon>Sporosarcina</taxon>
    </lineage>
</organism>
<gene>
    <name evidence="4" type="ORF">QWT69_06180</name>
</gene>
<dbReference type="SUPFAM" id="SSF53187">
    <property type="entry name" value="Zn-dependent exopeptidases"/>
    <property type="match status" value="1"/>
</dbReference>
<comment type="similarity">
    <text evidence="1">Belongs to the peptidase M20 family.</text>
</comment>
<evidence type="ECO:0000313" key="4">
    <source>
        <dbReference type="EMBL" id="WOV88690.1"/>
    </source>
</evidence>
<reference evidence="4 5" key="1">
    <citation type="submission" date="2023-06" db="EMBL/GenBank/DDBJ databases">
        <title>Sporosarcina sp. nov., isolated from Korean tranditional fermented seafood 'Jeotgal'.</title>
        <authorList>
            <person name="Yang A.I."/>
            <person name="Shin N.-R."/>
        </authorList>
    </citation>
    <scope>NUCLEOTIDE SEQUENCE [LARGE SCALE GENOMIC DNA]</scope>
    <source>
        <strain evidence="4 5">T2O-4</strain>
    </source>
</reference>
<proteinExistence type="inferred from homology"/>
<dbReference type="PANTHER" id="PTHR32494:SF5">
    <property type="entry name" value="ALLANTOATE AMIDOHYDROLASE"/>
    <property type="match status" value="1"/>
</dbReference>
<dbReference type="SUPFAM" id="SSF55031">
    <property type="entry name" value="Bacterial exopeptidase dimerisation domain"/>
    <property type="match status" value="1"/>
</dbReference>
<dbReference type="Proteomes" id="UP001303902">
    <property type="component" value="Chromosome"/>
</dbReference>
<dbReference type="NCBIfam" id="NF006771">
    <property type="entry name" value="PRK09290.1-5"/>
    <property type="match status" value="1"/>
</dbReference>
<dbReference type="NCBIfam" id="TIGR01879">
    <property type="entry name" value="hydantase"/>
    <property type="match status" value="1"/>
</dbReference>
<keyword evidence="2 4" id="KW-0378">Hydrolase</keyword>
<dbReference type="InterPro" id="IPR010158">
    <property type="entry name" value="Amidase_Cbmase"/>
</dbReference>
<dbReference type="CDD" id="cd03884">
    <property type="entry name" value="M20_bAS"/>
    <property type="match status" value="1"/>
</dbReference>
<sequence>MYKCNSSRLQALLEDFSKFGATANGGVTRLSLSQEDVLARDYFCELCKELGMEIQIDDMANIYATLPGKIDCPPIVIGSHLDSVEEGGKFDGVLGILTGVEAVRTLKDNNYEPEIPIMLVNFTNEEGARFDPAMMSSGVIASKFSKEKMLQSTDKNGITFQDALQASGYEGEQENRLKEARAYIELHIEQGPVLAANEIDIGVVEGVLGMVCYEITVTGESNHAGTTPMSMRNDPMIVASRIISSLHEQLGQIDDKLVYTFGRMHVTPNIHTVIPNKVVFTIDSRHQNPSVMREVEKHLTSLAVEEDGCQIRPVKLWGRETVFFDETICHEVEQSCNEHGYSSHRIFSGAGHDAQYIAGIIPSAMIFVPSINGKSHCEEEETAFEDCVKGADVLVETVLKLQKKFSMDHQQTLKK</sequence>
<dbReference type="RefSeq" id="WP_317970011.1">
    <property type="nucleotide sequence ID" value="NZ_CP129118.1"/>
</dbReference>
<evidence type="ECO:0000256" key="1">
    <source>
        <dbReference type="ARBA" id="ARBA00006153"/>
    </source>
</evidence>
<accession>A0ABZ0L807</accession>
<dbReference type="Gene3D" id="3.40.630.10">
    <property type="entry name" value="Zn peptidases"/>
    <property type="match status" value="1"/>
</dbReference>